<dbReference type="GO" id="GO:0016747">
    <property type="term" value="F:acyltransferase activity, transferring groups other than amino-acyl groups"/>
    <property type="evidence" value="ECO:0007669"/>
    <property type="project" value="TreeGrafter"/>
</dbReference>
<comment type="caution">
    <text evidence="2">The sequence shown here is derived from an EMBL/GenBank/DDBJ whole genome shotgun (WGS) entry which is preliminary data.</text>
</comment>
<dbReference type="Gene3D" id="3.30.559.10">
    <property type="entry name" value="Chloramphenicol acetyltransferase-like domain"/>
    <property type="match status" value="2"/>
</dbReference>
<accession>A0AAP0CT60</accession>
<dbReference type="Pfam" id="PF02458">
    <property type="entry name" value="Transferase"/>
    <property type="match status" value="1"/>
</dbReference>
<evidence type="ECO:0000313" key="2">
    <source>
        <dbReference type="EMBL" id="KAK9062531.1"/>
    </source>
</evidence>
<dbReference type="PANTHER" id="PTHR31642">
    <property type="entry name" value="TRICHOTHECENE 3-O-ACETYLTRANSFERASE"/>
    <property type="match status" value="1"/>
</dbReference>
<sequence>MVLSNEESPIYDIKISSVGPGHISGQDAAQELTGMDLAMKLHYIRTVYYFPAQAFEGLTIIDIKETIFNWLDHAYIPCGRFRKSDSGRPYIKCNDCGVRLIEARCNMGLREWLEPRDHDDDDAKHKLLVSSQVLGPDLFYSPPVLMQLTKFKCGGMAVGLSWAHVLGDAFTAASFINLWGQATRKQYPAQPLRMAHYNNEAQNSKSPIREPLSVKRVGPVGDHWAMKNETNMETYSFYASWAELTRLQSSICGDKDKENQQIPPFESLCTIVWQCVAKIKRDSDVKMVTICKKDSGNSFEGVITNKAQRVKVVKTDVPVVELSPIELGLLIMNQAVDETKIIEEVMDSDNELPDFLVYGTNLTFVDLHDAPIYDLNIRGHEPVYVHCGINNVGDEGVVLVFPSREDHCDGVRVSVTLPENYISDVKSMLKKEWSLCSC</sequence>
<name>A0AAP0CT60_9ASTR</name>
<dbReference type="EMBL" id="JBCNJP010000019">
    <property type="protein sequence ID" value="KAK9062531.1"/>
    <property type="molecule type" value="Genomic_DNA"/>
</dbReference>
<evidence type="ECO:0008006" key="4">
    <source>
        <dbReference type="Google" id="ProtNLM"/>
    </source>
</evidence>
<organism evidence="2 3">
    <name type="scientific">Deinandra increscens subsp. villosa</name>
    <dbReference type="NCBI Taxonomy" id="3103831"/>
    <lineage>
        <taxon>Eukaryota</taxon>
        <taxon>Viridiplantae</taxon>
        <taxon>Streptophyta</taxon>
        <taxon>Embryophyta</taxon>
        <taxon>Tracheophyta</taxon>
        <taxon>Spermatophyta</taxon>
        <taxon>Magnoliopsida</taxon>
        <taxon>eudicotyledons</taxon>
        <taxon>Gunneridae</taxon>
        <taxon>Pentapetalae</taxon>
        <taxon>asterids</taxon>
        <taxon>campanulids</taxon>
        <taxon>Asterales</taxon>
        <taxon>Asteraceae</taxon>
        <taxon>Asteroideae</taxon>
        <taxon>Heliantheae alliance</taxon>
        <taxon>Madieae</taxon>
        <taxon>Madiinae</taxon>
        <taxon>Deinandra</taxon>
    </lineage>
</organism>
<dbReference type="InterPro" id="IPR023213">
    <property type="entry name" value="CAT-like_dom_sf"/>
</dbReference>
<dbReference type="InterPro" id="IPR050317">
    <property type="entry name" value="Plant_Fungal_Acyltransferase"/>
</dbReference>
<dbReference type="AlphaFoldDB" id="A0AAP0CT60"/>
<proteinExistence type="inferred from homology"/>
<reference evidence="2 3" key="1">
    <citation type="submission" date="2024-04" db="EMBL/GenBank/DDBJ databases">
        <title>The reference genome of an endangered Asteraceae, Deinandra increscens subsp. villosa, native to the Central Coast of California.</title>
        <authorList>
            <person name="Guilliams M."/>
            <person name="Hasenstab-Lehman K."/>
            <person name="Meyer R."/>
            <person name="Mcevoy S."/>
        </authorList>
    </citation>
    <scope>NUCLEOTIDE SEQUENCE [LARGE SCALE GENOMIC DNA]</scope>
    <source>
        <tissue evidence="2">Leaf</tissue>
    </source>
</reference>
<gene>
    <name evidence="2" type="ORF">SSX86_019718</name>
</gene>
<evidence type="ECO:0000313" key="3">
    <source>
        <dbReference type="Proteomes" id="UP001408789"/>
    </source>
</evidence>
<evidence type="ECO:0000256" key="1">
    <source>
        <dbReference type="ARBA" id="ARBA00009861"/>
    </source>
</evidence>
<comment type="similarity">
    <text evidence="1">Belongs to the plant acyltransferase family.</text>
</comment>
<protein>
    <recommendedName>
        <fullName evidence="4">Protein ECERIFERUM 26-like</fullName>
    </recommendedName>
</protein>
<dbReference type="Proteomes" id="UP001408789">
    <property type="component" value="Unassembled WGS sequence"/>
</dbReference>
<dbReference type="PANTHER" id="PTHR31642:SF115">
    <property type="entry name" value="PROTEIN ECERIFERUM 26-LIKE"/>
    <property type="match status" value="1"/>
</dbReference>
<keyword evidence="3" id="KW-1185">Reference proteome</keyword>